<name>A0A1N7AFM0_9PSED</name>
<evidence type="ECO:0000313" key="3">
    <source>
        <dbReference type="Proteomes" id="UP000186079"/>
    </source>
</evidence>
<proteinExistence type="predicted"/>
<gene>
    <name evidence="2" type="ORF">SAMN05421672_12138</name>
</gene>
<dbReference type="AlphaFoldDB" id="A0A1N7AFM0"/>
<sequence length="212" mass="23716">MKTRYWAAALLSLGTWLVIGSGLLHHQQRLDELQRQQLDATRLPTLQSELDALRTTQTQLQSELDDLVNQLTTFNQAQAQLDERLTRQQTQLTALLNPPEDPRWHSLSLRIQQLETRTTQPPKPVASARKPPQRPAPVRAAPALPALPLLIGVELRGAERFLAVAPAGSRTLNEVRLLRAGDRIDAWTLRRLERQAAVFASPGQPDHTLALP</sequence>
<accession>A0A1N7AFM0</accession>
<protein>
    <submittedName>
        <fullName evidence="2">Uncharacterized protein</fullName>
    </submittedName>
</protein>
<dbReference type="EMBL" id="FTMC01000021">
    <property type="protein sequence ID" value="SIR37856.1"/>
    <property type="molecule type" value="Genomic_DNA"/>
</dbReference>
<dbReference type="Proteomes" id="UP000186079">
    <property type="component" value="Unassembled WGS sequence"/>
</dbReference>
<dbReference type="RefSeq" id="WP_052199767.1">
    <property type="nucleotide sequence ID" value="NZ_FTMC01000021.1"/>
</dbReference>
<feature type="region of interest" description="Disordered" evidence="1">
    <location>
        <begin position="115"/>
        <end position="139"/>
    </location>
</feature>
<evidence type="ECO:0000313" key="2">
    <source>
        <dbReference type="EMBL" id="SIR37856.1"/>
    </source>
</evidence>
<organism evidence="2 3">
    <name type="scientific">Pseudomonas flexibilis</name>
    <dbReference type="NCBI Taxonomy" id="706570"/>
    <lineage>
        <taxon>Bacteria</taxon>
        <taxon>Pseudomonadati</taxon>
        <taxon>Pseudomonadota</taxon>
        <taxon>Gammaproteobacteria</taxon>
        <taxon>Pseudomonadales</taxon>
        <taxon>Pseudomonadaceae</taxon>
        <taxon>Pseudomonas</taxon>
    </lineage>
</organism>
<evidence type="ECO:0000256" key="1">
    <source>
        <dbReference type="SAM" id="MobiDB-lite"/>
    </source>
</evidence>
<reference evidence="2 3" key="1">
    <citation type="submission" date="2017-01" db="EMBL/GenBank/DDBJ databases">
        <authorList>
            <person name="Mah S.A."/>
            <person name="Swanson W.J."/>
            <person name="Moy G.W."/>
            <person name="Vacquier V.D."/>
        </authorList>
    </citation>
    <scope>NUCLEOTIDE SEQUENCE [LARGE SCALE GENOMIC DNA]</scope>
    <source>
        <strain evidence="2 3">ATCC 29606</strain>
    </source>
</reference>